<dbReference type="AlphaFoldDB" id="A0A2N9EKM1"/>
<dbReference type="PANTHER" id="PTHR33116:SF86">
    <property type="entry name" value="REVERSE TRANSCRIPTASE DOMAIN-CONTAINING PROTEIN"/>
    <property type="match status" value="1"/>
</dbReference>
<evidence type="ECO:0000259" key="1">
    <source>
        <dbReference type="Pfam" id="PF13966"/>
    </source>
</evidence>
<dbReference type="EMBL" id="OIVN01000154">
    <property type="protein sequence ID" value="SPC75318.1"/>
    <property type="molecule type" value="Genomic_DNA"/>
</dbReference>
<gene>
    <name evidence="2" type="ORF">FSB_LOCUS3200</name>
</gene>
<dbReference type="Pfam" id="PF13966">
    <property type="entry name" value="zf-RVT"/>
    <property type="match status" value="1"/>
</dbReference>
<organism evidence="2">
    <name type="scientific">Fagus sylvatica</name>
    <name type="common">Beechnut</name>
    <dbReference type="NCBI Taxonomy" id="28930"/>
    <lineage>
        <taxon>Eukaryota</taxon>
        <taxon>Viridiplantae</taxon>
        <taxon>Streptophyta</taxon>
        <taxon>Embryophyta</taxon>
        <taxon>Tracheophyta</taxon>
        <taxon>Spermatophyta</taxon>
        <taxon>Magnoliopsida</taxon>
        <taxon>eudicotyledons</taxon>
        <taxon>Gunneridae</taxon>
        <taxon>Pentapetalae</taxon>
        <taxon>rosids</taxon>
        <taxon>fabids</taxon>
        <taxon>Fagales</taxon>
        <taxon>Fagaceae</taxon>
        <taxon>Fagus</taxon>
    </lineage>
</organism>
<protein>
    <recommendedName>
        <fullName evidence="1">Reverse transcriptase zinc-binding domain-containing protein</fullName>
    </recommendedName>
</protein>
<proteinExistence type="predicted"/>
<dbReference type="PANTHER" id="PTHR33116">
    <property type="entry name" value="REVERSE TRANSCRIPTASE ZINC-BINDING DOMAIN-CONTAINING PROTEIN-RELATED-RELATED"/>
    <property type="match status" value="1"/>
</dbReference>
<feature type="domain" description="Reverse transcriptase zinc-binding" evidence="1">
    <location>
        <begin position="917"/>
        <end position="983"/>
    </location>
</feature>
<dbReference type="InterPro" id="IPR026960">
    <property type="entry name" value="RVT-Znf"/>
</dbReference>
<reference evidence="2" key="1">
    <citation type="submission" date="2018-02" db="EMBL/GenBank/DDBJ databases">
        <authorList>
            <person name="Cohen D.B."/>
            <person name="Kent A.D."/>
        </authorList>
    </citation>
    <scope>NUCLEOTIDE SEQUENCE</scope>
</reference>
<name>A0A2N9EKM1_FAGSY</name>
<sequence length="1041" mass="117845">MARGVLKGVKVSLGAPSISNLCYADDVLIFCEAISSEVNVLMNCVKKYCSWSGQSVSQDKSGLFVSKGVHKQFIHQVKTQWGINLLSKGLEYLGMHLFISSNKTKDFTFVKEKPEARISGWKSRCLSRMGRNSLIKAVAQSTLLYGMASLKFLKGLCDKMDSMVRKFWWNPNKSGNKIYTLVAWTELCKPLSDEGLGFKLFERFNEAMVAKLAWWVLSKRDSFCVTVLQAKYKVGNNWLQARLAKSASFSWRGIEGVRSLISEGACKLVGSSEDILVWGDPWIARLPFIHAQPSGSCREPSMYYYCPTDVQGCLAELLQISTSHPHWSFRWINREANGAPHSLATWSLKNRKSGCEDGVSTWGSEDLEDGSEIYGVDSECLIPEIYEGVKYEKSLVVVNSVENSDLMLIKFVGGETEGILTIDGGDFTKSEEMVPIMIEPLGIAIPQDMESAKFDEVRVSGRKPSDWVLRKEKGVGKVLGASYAGYEQAVTKLLMDIKARHKLRKAEDLSTRRPSSSGRKCSRELKGLASSINYEAKASREAKGKGSNGTSGGILLMWDKRIVKKLEDAVGYYSVSRKFKNIADQKVWMFSGVYGPNVNSERGVLWDELAGIHHWWRVSWCMGRDFNVGGCIQKGRRPFRFENMWLKADGFVEKIKIQNHIANFCEQLYLENGYRRHFLNGLQFSSISKEDANRLDCPFDEKNDMVAVCQDFHEHCQFERSLNATFVALIPKKPRAHDIKDFRPISLVGGMYKIITKMLANKLSVVLSKVISPSHNAFMKGRQILNSVLIANECLYNCLKAALPGVLWLRVNLGKSELVEIGDVPHLELLMDILGCLAIRNLRSFNEALLGKWLWRFGVERDALWRQVGDGSRIRFWDDVWCMAGTLKDAFPDLYCIACVKDAFVGDNFQYRGGSVHWESIWKTKAPPRVVFFSCTVALGRILTADNLIRRGIIFMSWCCMCKEDGESVDHLLLHCVYAKELWDMGFAMFGILWVMPRRIVDLFDYWQGKYGRHQNASIWRAIPHSTMLPQPITAKPIFEH</sequence>
<accession>A0A2N9EKM1</accession>
<evidence type="ECO:0000313" key="2">
    <source>
        <dbReference type="EMBL" id="SPC75318.1"/>
    </source>
</evidence>